<accession>J0Y099</accession>
<dbReference type="RefSeq" id="WP_002660908.1">
    <property type="nucleotide sequence ID" value="NZ_JH719942.1"/>
</dbReference>
<dbReference type="OrthoDB" id="9823345at2"/>
<dbReference type="HOGENOM" id="CLU_1625907_0_0_10"/>
<gene>
    <name evidence="1" type="ORF">SapgrDRAFT_3303</name>
</gene>
<evidence type="ECO:0000313" key="2">
    <source>
        <dbReference type="Proteomes" id="UP000005113"/>
    </source>
</evidence>
<protein>
    <submittedName>
        <fullName evidence="1">Uncharacterized protein</fullName>
    </submittedName>
</protein>
<reference evidence="2" key="1">
    <citation type="journal article" date="2012" name="Stand. Genomic Sci.">
        <title>Permanent draft genome sequence of the gliding predator Saprospira grandis strain Sa g1 (= HR1).</title>
        <authorList>
            <person name="Mavromatis K."/>
            <person name="Chertkov O."/>
            <person name="Lapidus A."/>
            <person name="Nolan M."/>
            <person name="Lucas S."/>
            <person name="Tice H."/>
            <person name="Del Rio T.G."/>
            <person name="Cheng J.F."/>
            <person name="Han C."/>
            <person name="Tapia R."/>
            <person name="Bruce D."/>
            <person name="Goodwin L.A."/>
            <person name="Pitluck S."/>
            <person name="Huntemann M."/>
            <person name="Liolios K."/>
            <person name="Pagani I."/>
            <person name="Ivanova N."/>
            <person name="Mikhailova N."/>
            <person name="Pati A."/>
            <person name="Chen A."/>
            <person name="Palaniappan K."/>
            <person name="Land M."/>
            <person name="Brambilla E.M."/>
            <person name="Rohde M."/>
            <person name="Spring S."/>
            <person name="Goker M."/>
            <person name="Detter J.C."/>
            <person name="Bristow J."/>
            <person name="Eisen J.A."/>
            <person name="Markowitz V."/>
            <person name="Hugenholtz P."/>
            <person name="Kyrpides N.C."/>
            <person name="Klenk H.P."/>
            <person name="Woyke T."/>
        </authorList>
    </citation>
    <scope>NUCLEOTIDE SEQUENCE [LARGE SCALE GENOMIC DNA]</scope>
    <source>
        <strain evidence="2">DSM 2844</strain>
    </source>
</reference>
<evidence type="ECO:0000313" key="1">
    <source>
        <dbReference type="EMBL" id="EJF54946.1"/>
    </source>
</evidence>
<sequence>MSTVQLHKAGRFLAPILALLLLCGSVGWSSYSHFCACQDSWHYSIWAEASCCRQGVENSAESCCSISEEQQHCSLEQPCCQDNEVEFFSIWDDSGELLPPNLAQSLYSLQLFWAPRLVLHWPSRSLSAQEELELAAPFIFWQKRAPLLFEGADYLQFIQIMRC</sequence>
<dbReference type="Proteomes" id="UP000005113">
    <property type="component" value="Unassembled WGS sequence"/>
</dbReference>
<organism evidence="1 2">
    <name type="scientific">Saprospira grandis DSM 2844</name>
    <dbReference type="NCBI Taxonomy" id="694433"/>
    <lineage>
        <taxon>Bacteria</taxon>
        <taxon>Pseudomonadati</taxon>
        <taxon>Bacteroidota</taxon>
        <taxon>Saprospiria</taxon>
        <taxon>Saprospirales</taxon>
        <taxon>Saprospiraceae</taxon>
        <taxon>Saprospira</taxon>
    </lineage>
</organism>
<dbReference type="EMBL" id="JH719942">
    <property type="protein sequence ID" value="EJF54946.1"/>
    <property type="molecule type" value="Genomic_DNA"/>
</dbReference>
<dbReference type="AlphaFoldDB" id="J0Y099"/>
<name>J0Y099_9BACT</name>
<proteinExistence type="predicted"/>